<dbReference type="GO" id="GO:0003677">
    <property type="term" value="F:DNA binding"/>
    <property type="evidence" value="ECO:0007669"/>
    <property type="project" value="InterPro"/>
</dbReference>
<proteinExistence type="predicted"/>
<dbReference type="AlphaFoldDB" id="A0A4Q7U076"/>
<gene>
    <name evidence="1" type="ORF">EV139_0901</name>
</gene>
<dbReference type="EMBL" id="SHKI01000003">
    <property type="protein sequence ID" value="RZT66774.1"/>
    <property type="molecule type" value="Genomic_DNA"/>
</dbReference>
<keyword evidence="2" id="KW-1185">Reference proteome</keyword>
<organism evidence="1 2">
    <name type="scientific">Leucobacter luti</name>
    <dbReference type="NCBI Taxonomy" id="340320"/>
    <lineage>
        <taxon>Bacteria</taxon>
        <taxon>Bacillati</taxon>
        <taxon>Actinomycetota</taxon>
        <taxon>Actinomycetes</taxon>
        <taxon>Micrococcales</taxon>
        <taxon>Microbacteriaceae</taxon>
        <taxon>Leucobacter</taxon>
    </lineage>
</organism>
<evidence type="ECO:0000313" key="2">
    <source>
        <dbReference type="Proteomes" id="UP000291832"/>
    </source>
</evidence>
<dbReference type="Pfam" id="PF03837">
    <property type="entry name" value="RecT"/>
    <property type="match status" value="1"/>
</dbReference>
<dbReference type="Proteomes" id="UP000291832">
    <property type="component" value="Unassembled WGS sequence"/>
</dbReference>
<dbReference type="RefSeq" id="WP_157992990.1">
    <property type="nucleotide sequence ID" value="NZ_QYAG01000001.1"/>
</dbReference>
<protein>
    <submittedName>
        <fullName evidence="1">Recombination protein RecT</fullName>
    </submittedName>
</protein>
<dbReference type="GO" id="GO:0006259">
    <property type="term" value="P:DNA metabolic process"/>
    <property type="evidence" value="ECO:0007669"/>
    <property type="project" value="InterPro"/>
</dbReference>
<dbReference type="OrthoDB" id="5124088at2"/>
<dbReference type="InterPro" id="IPR004590">
    <property type="entry name" value="ssDNA_annealing_RecT"/>
</dbReference>
<dbReference type="NCBIfam" id="TIGR00616">
    <property type="entry name" value="rect"/>
    <property type="match status" value="1"/>
</dbReference>
<sequence length="260" mass="28751">MSDLSQAAVAVKKSKTVEDYLTEYEPQFQRALGKSMDAAKFSQDALTAIKQTPQLGQADLQTLFGSLFLAAQLKLPVGGPLAQFHLTPRKRGDKLEVLPIIGFGGYVQLIMNTGLYSKVGAFLIYEKDYFDEGANSERGEFYDFKKSRGDRGPVVGVIAYVKLKGFDESQYVFLDADTIRSRHRPRYWEKTPWGSDEGEMFKKTGVRVLQKLLPKSVEAAPLALAADADQATVRKVDGIEDLTIQHDVVDAEVVPDGVPV</sequence>
<dbReference type="InterPro" id="IPR018330">
    <property type="entry name" value="RecT_fam"/>
</dbReference>
<comment type="caution">
    <text evidence="1">The sequence shown here is derived from an EMBL/GenBank/DDBJ whole genome shotgun (WGS) entry which is preliminary data.</text>
</comment>
<name>A0A4Q7U076_9MICO</name>
<reference evidence="1 2" key="1">
    <citation type="journal article" date="2015" name="Stand. Genomic Sci.">
        <title>Genomic Encyclopedia of Bacterial and Archaeal Type Strains, Phase III: the genomes of soil and plant-associated and newly described type strains.</title>
        <authorList>
            <person name="Whitman W.B."/>
            <person name="Woyke T."/>
            <person name="Klenk H.P."/>
            <person name="Zhou Y."/>
            <person name="Lilburn T.G."/>
            <person name="Beck B.J."/>
            <person name="De Vos P."/>
            <person name="Vandamme P."/>
            <person name="Eisen J.A."/>
            <person name="Garrity G."/>
            <person name="Hugenholtz P."/>
            <person name="Kyrpides N.C."/>
        </authorList>
    </citation>
    <scope>NUCLEOTIDE SEQUENCE [LARGE SCALE GENOMIC DNA]</scope>
    <source>
        <strain evidence="1 2">RF6</strain>
    </source>
</reference>
<accession>A0A4Q7U076</accession>
<evidence type="ECO:0000313" key="1">
    <source>
        <dbReference type="EMBL" id="RZT66774.1"/>
    </source>
</evidence>